<dbReference type="Pfam" id="PF14368">
    <property type="entry name" value="LTP_2"/>
    <property type="match status" value="1"/>
</dbReference>
<feature type="chain" id="PRO_5035874414" description="Bifunctional inhibitor/plant lipid transfer protein/seed storage helical domain-containing protein" evidence="1">
    <location>
        <begin position="33"/>
        <end position="130"/>
    </location>
</feature>
<dbReference type="PANTHER" id="PTHR33122:SF13">
    <property type="entry name" value="BIFUNCTIONAL INHIBITOR_LIPID-TRANSFER PROTEIN_SEED STORAGE 2S ALBUMIN SUPERFAMILY PROTEIN"/>
    <property type="match status" value="1"/>
</dbReference>
<dbReference type="InterPro" id="IPR039265">
    <property type="entry name" value="DIR1-like"/>
</dbReference>
<organism evidence="3 4">
    <name type="scientific">Corymbia citriodora subsp. variegata</name>
    <dbReference type="NCBI Taxonomy" id="360336"/>
    <lineage>
        <taxon>Eukaryota</taxon>
        <taxon>Viridiplantae</taxon>
        <taxon>Streptophyta</taxon>
        <taxon>Embryophyta</taxon>
        <taxon>Tracheophyta</taxon>
        <taxon>Spermatophyta</taxon>
        <taxon>Magnoliopsida</taxon>
        <taxon>eudicotyledons</taxon>
        <taxon>Gunneridae</taxon>
        <taxon>Pentapetalae</taxon>
        <taxon>rosids</taxon>
        <taxon>malvids</taxon>
        <taxon>Myrtales</taxon>
        <taxon>Myrtaceae</taxon>
        <taxon>Myrtoideae</taxon>
        <taxon>Eucalypteae</taxon>
        <taxon>Corymbia</taxon>
    </lineage>
</organism>
<gene>
    <name evidence="3" type="ORF">BT93_L5087</name>
</gene>
<evidence type="ECO:0000313" key="3">
    <source>
        <dbReference type="EMBL" id="KAF7850703.1"/>
    </source>
</evidence>
<dbReference type="AlphaFoldDB" id="A0A8T0CSV1"/>
<dbReference type="Gramene" id="rna-gnl|WGS:JABURB|Cocit.L5087.1">
    <property type="protein sequence ID" value="cds-KAF7850703.1"/>
    <property type="gene ID" value="gene-BT93_L5087"/>
</dbReference>
<keyword evidence="1" id="KW-0732">Signal</keyword>
<name>A0A8T0CSV1_CORYI</name>
<accession>A0A8T0CSV1</accession>
<proteinExistence type="predicted"/>
<evidence type="ECO:0000313" key="4">
    <source>
        <dbReference type="Proteomes" id="UP000806378"/>
    </source>
</evidence>
<comment type="caution">
    <text evidence="3">The sequence shown here is derived from an EMBL/GenBank/DDBJ whole genome shotgun (WGS) entry which is preliminary data.</text>
</comment>
<dbReference type="GO" id="GO:0005504">
    <property type="term" value="F:fatty acid binding"/>
    <property type="evidence" value="ECO:0007669"/>
    <property type="project" value="InterPro"/>
</dbReference>
<dbReference type="OrthoDB" id="1917294at2759"/>
<evidence type="ECO:0000256" key="1">
    <source>
        <dbReference type="SAM" id="SignalP"/>
    </source>
</evidence>
<keyword evidence="4" id="KW-1185">Reference proteome</keyword>
<dbReference type="Proteomes" id="UP000806378">
    <property type="component" value="Unassembled WGS sequence"/>
</dbReference>
<dbReference type="Gene3D" id="1.10.110.10">
    <property type="entry name" value="Plant lipid-transfer and hydrophobic proteins"/>
    <property type="match status" value="1"/>
</dbReference>
<dbReference type="EMBL" id="MU089587">
    <property type="protein sequence ID" value="KAF7850703.1"/>
    <property type="molecule type" value="Genomic_DNA"/>
</dbReference>
<evidence type="ECO:0000259" key="2">
    <source>
        <dbReference type="Pfam" id="PF14368"/>
    </source>
</evidence>
<dbReference type="InterPro" id="IPR036312">
    <property type="entry name" value="Bifun_inhib/LTP/seed_sf"/>
</dbReference>
<feature type="signal peptide" evidence="1">
    <location>
        <begin position="1"/>
        <end position="32"/>
    </location>
</feature>
<dbReference type="CDD" id="cd00010">
    <property type="entry name" value="AAI_LTSS"/>
    <property type="match status" value="1"/>
</dbReference>
<dbReference type="GO" id="GO:0009627">
    <property type="term" value="P:systemic acquired resistance"/>
    <property type="evidence" value="ECO:0007669"/>
    <property type="project" value="InterPro"/>
</dbReference>
<dbReference type="PANTHER" id="PTHR33122">
    <property type="entry name" value="LIPID BINDING PROTEIN-RELATED"/>
    <property type="match status" value="1"/>
</dbReference>
<reference evidence="3" key="1">
    <citation type="submission" date="2020-05" db="EMBL/GenBank/DDBJ databases">
        <title>WGS assembly of Corymbia citriodora subspecies variegata.</title>
        <authorList>
            <person name="Barry K."/>
            <person name="Hundley H."/>
            <person name="Shu S."/>
            <person name="Jenkins J."/>
            <person name="Grimwood J."/>
            <person name="Baten A."/>
        </authorList>
    </citation>
    <scope>NUCLEOTIDE SEQUENCE</scope>
    <source>
        <strain evidence="3">CV2-018</strain>
    </source>
</reference>
<dbReference type="InterPro" id="IPR016140">
    <property type="entry name" value="Bifunc_inhib/LTP/seed_store"/>
</dbReference>
<sequence>MVHKSHVAKFVPLSIVMMAWVTLNGFIREASADGECGKKSIRSAFQSLNPCMVAARDPQIKVSPLCCKRVNTLIHISPRCLYAVFHSPAARFARIVPATAMSIPKRCNIRNRPVGRNAEVSITTFYVIVY</sequence>
<protein>
    <recommendedName>
        <fullName evidence="2">Bifunctional inhibitor/plant lipid transfer protein/seed storage helical domain-containing protein</fullName>
    </recommendedName>
</protein>
<dbReference type="SUPFAM" id="SSF47699">
    <property type="entry name" value="Bifunctional inhibitor/lipid-transfer protein/seed storage 2S albumin"/>
    <property type="match status" value="1"/>
</dbReference>
<feature type="domain" description="Bifunctional inhibitor/plant lipid transfer protein/seed storage helical" evidence="2">
    <location>
        <begin position="29"/>
        <end position="114"/>
    </location>
</feature>